<dbReference type="Pfam" id="PF09939">
    <property type="entry name" value="DUF2171"/>
    <property type="match status" value="1"/>
</dbReference>
<dbReference type="AlphaFoldDB" id="A0A6P2CTP2"/>
<dbReference type="InterPro" id="IPR018684">
    <property type="entry name" value="DUF2171"/>
</dbReference>
<keyword evidence="2" id="KW-1185">Reference proteome</keyword>
<evidence type="ECO:0008006" key="3">
    <source>
        <dbReference type="Google" id="ProtNLM"/>
    </source>
</evidence>
<dbReference type="EMBL" id="LR593886">
    <property type="protein sequence ID" value="VTR92341.1"/>
    <property type="molecule type" value="Genomic_DNA"/>
</dbReference>
<dbReference type="RefSeq" id="WP_162667224.1">
    <property type="nucleotide sequence ID" value="NZ_LR593886.1"/>
</dbReference>
<evidence type="ECO:0000313" key="2">
    <source>
        <dbReference type="Proteomes" id="UP000464178"/>
    </source>
</evidence>
<reference evidence="1 2" key="1">
    <citation type="submission" date="2019-05" db="EMBL/GenBank/DDBJ databases">
        <authorList>
            <consortium name="Science for Life Laboratories"/>
        </authorList>
    </citation>
    <scope>NUCLEOTIDE SEQUENCE [LARGE SCALE GENOMIC DNA]</scope>
    <source>
        <strain evidence="1">Soil9</strain>
    </source>
</reference>
<name>A0A6P2CTP2_9BACT</name>
<protein>
    <recommendedName>
        <fullName evidence="3">DUF2171 domain-containing protein</fullName>
    </recommendedName>
</protein>
<dbReference type="Proteomes" id="UP000464178">
    <property type="component" value="Chromosome"/>
</dbReference>
<proteinExistence type="predicted"/>
<accession>A0A6P2CTP2</accession>
<gene>
    <name evidence="1" type="ORF">SOIL9_53730</name>
</gene>
<organism evidence="1 2">
    <name type="scientific">Gemmata massiliana</name>
    <dbReference type="NCBI Taxonomy" id="1210884"/>
    <lineage>
        <taxon>Bacteria</taxon>
        <taxon>Pseudomonadati</taxon>
        <taxon>Planctomycetota</taxon>
        <taxon>Planctomycetia</taxon>
        <taxon>Gemmatales</taxon>
        <taxon>Gemmataceae</taxon>
        <taxon>Gemmata</taxon>
    </lineage>
</organism>
<evidence type="ECO:0000313" key="1">
    <source>
        <dbReference type="EMBL" id="VTR92341.1"/>
    </source>
</evidence>
<dbReference type="KEGG" id="gms:SOIL9_53730"/>
<sequence length="86" mass="9331">MKGTNNSDIREHMDVFGSCGNQLGTVDHVEGNEIKLSRSGAKANGQHHWIPLGWVDSVDNAVRLNKDCGQAVKEWRSESVATGGAR</sequence>